<name>S8EGN0_FOMSC</name>
<feature type="compositionally biased region" description="Polar residues" evidence="1">
    <location>
        <begin position="508"/>
        <end position="532"/>
    </location>
</feature>
<protein>
    <submittedName>
        <fullName evidence="2">Uncharacterized protein</fullName>
    </submittedName>
</protein>
<feature type="region of interest" description="Disordered" evidence="1">
    <location>
        <begin position="1"/>
        <end position="26"/>
    </location>
</feature>
<dbReference type="InParanoid" id="S8EGN0"/>
<dbReference type="Proteomes" id="UP000015241">
    <property type="component" value="Unassembled WGS sequence"/>
</dbReference>
<feature type="region of interest" description="Disordered" evidence="1">
    <location>
        <begin position="437"/>
        <end position="565"/>
    </location>
</feature>
<feature type="region of interest" description="Disordered" evidence="1">
    <location>
        <begin position="812"/>
        <end position="839"/>
    </location>
</feature>
<gene>
    <name evidence="2" type="ORF">FOMPIDRAFT_1140676</name>
</gene>
<dbReference type="AlphaFoldDB" id="S8EGN0"/>
<feature type="compositionally biased region" description="Low complexity" evidence="1">
    <location>
        <begin position="703"/>
        <end position="713"/>
    </location>
</feature>
<feature type="region of interest" description="Disordered" evidence="1">
    <location>
        <begin position="366"/>
        <end position="406"/>
    </location>
</feature>
<dbReference type="PANTHER" id="PTHR38696">
    <property type="entry name" value="MEDIATOR OF RNA POLYMERASE II TRANSCRIPTION SUBUNIT 13"/>
    <property type="match status" value="1"/>
</dbReference>
<feature type="region of interest" description="Disordered" evidence="1">
    <location>
        <begin position="603"/>
        <end position="799"/>
    </location>
</feature>
<dbReference type="HOGENOM" id="CLU_015890_0_0_1"/>
<feature type="compositionally biased region" description="Polar residues" evidence="1">
    <location>
        <begin position="743"/>
        <end position="755"/>
    </location>
</feature>
<feature type="compositionally biased region" description="Polar residues" evidence="1">
    <location>
        <begin position="368"/>
        <end position="386"/>
    </location>
</feature>
<dbReference type="PANTHER" id="PTHR38696:SF1">
    <property type="entry name" value="MEDIATOR OF RNA POLYMERASE II TRANSCRIPTION SUBUNIT 13"/>
    <property type="match status" value="1"/>
</dbReference>
<proteinExistence type="predicted"/>
<accession>S8EGN0</accession>
<reference evidence="2 3" key="1">
    <citation type="journal article" date="2012" name="Science">
        <title>The Paleozoic origin of enzymatic lignin decomposition reconstructed from 31 fungal genomes.</title>
        <authorList>
            <person name="Floudas D."/>
            <person name="Binder M."/>
            <person name="Riley R."/>
            <person name="Barry K."/>
            <person name="Blanchette R.A."/>
            <person name="Henrissat B."/>
            <person name="Martinez A.T."/>
            <person name="Otillar R."/>
            <person name="Spatafora J.W."/>
            <person name="Yadav J.S."/>
            <person name="Aerts A."/>
            <person name="Benoit I."/>
            <person name="Boyd A."/>
            <person name="Carlson A."/>
            <person name="Copeland A."/>
            <person name="Coutinho P.M."/>
            <person name="de Vries R.P."/>
            <person name="Ferreira P."/>
            <person name="Findley K."/>
            <person name="Foster B."/>
            <person name="Gaskell J."/>
            <person name="Glotzer D."/>
            <person name="Gorecki P."/>
            <person name="Heitman J."/>
            <person name="Hesse C."/>
            <person name="Hori C."/>
            <person name="Igarashi K."/>
            <person name="Jurgens J.A."/>
            <person name="Kallen N."/>
            <person name="Kersten P."/>
            <person name="Kohler A."/>
            <person name="Kuees U."/>
            <person name="Kumar T.K.A."/>
            <person name="Kuo A."/>
            <person name="LaButti K."/>
            <person name="Larrondo L.F."/>
            <person name="Lindquist E."/>
            <person name="Ling A."/>
            <person name="Lombard V."/>
            <person name="Lucas S."/>
            <person name="Lundell T."/>
            <person name="Martin R."/>
            <person name="McLaughlin D.J."/>
            <person name="Morgenstern I."/>
            <person name="Morin E."/>
            <person name="Murat C."/>
            <person name="Nagy L.G."/>
            <person name="Nolan M."/>
            <person name="Ohm R.A."/>
            <person name="Patyshakuliyeva A."/>
            <person name="Rokas A."/>
            <person name="Ruiz-Duenas F.J."/>
            <person name="Sabat G."/>
            <person name="Salamov A."/>
            <person name="Samejima M."/>
            <person name="Schmutz J."/>
            <person name="Slot J.C."/>
            <person name="St John F."/>
            <person name="Stenlid J."/>
            <person name="Sun H."/>
            <person name="Sun S."/>
            <person name="Syed K."/>
            <person name="Tsang A."/>
            <person name="Wiebenga A."/>
            <person name="Young D."/>
            <person name="Pisabarro A."/>
            <person name="Eastwood D.C."/>
            <person name="Martin F."/>
            <person name="Cullen D."/>
            <person name="Grigoriev I.V."/>
            <person name="Hibbett D.S."/>
        </authorList>
    </citation>
    <scope>NUCLEOTIDE SEQUENCE</scope>
    <source>
        <strain evidence="3">FP-58527</strain>
    </source>
</reference>
<evidence type="ECO:0000256" key="1">
    <source>
        <dbReference type="SAM" id="MobiDB-lite"/>
    </source>
</evidence>
<dbReference type="OrthoDB" id="3358646at2759"/>
<keyword evidence="3" id="KW-1185">Reference proteome</keyword>
<feature type="compositionally biased region" description="Polar residues" evidence="1">
    <location>
        <begin position="437"/>
        <end position="446"/>
    </location>
</feature>
<evidence type="ECO:0000313" key="3">
    <source>
        <dbReference type="Proteomes" id="UP000015241"/>
    </source>
</evidence>
<feature type="compositionally biased region" description="Basic and acidic residues" evidence="1">
    <location>
        <begin position="603"/>
        <end position="633"/>
    </location>
</feature>
<dbReference type="EMBL" id="KE504127">
    <property type="protein sequence ID" value="EPT04247.1"/>
    <property type="molecule type" value="Genomic_DNA"/>
</dbReference>
<evidence type="ECO:0000313" key="2">
    <source>
        <dbReference type="EMBL" id="EPT04247.1"/>
    </source>
</evidence>
<feature type="region of interest" description="Disordered" evidence="1">
    <location>
        <begin position="277"/>
        <end position="310"/>
    </location>
</feature>
<sequence length="839" mass="90887">MAHSSPPAQLPKQPSPNIPTASASLNVPSQFTPRKEFIRDQRVISSFALLALSGANLVRLYSFPGTVISALRRVLDQHDLIVTVREDASKHCFEFALDRRPWASPKSVDSEKLIVAILGAIFQCGYSFLSSIDYGREPDDRLAIAFSKPVAVSTPSAVGSYVSSSTIVHTPPPRIPFAISFVSPSVLRVVDPPLASTPAIIQAVRGSWPLGVVSEKKLGESTYQFKLKGYKFFQEDNFPTDSLHQILTLLSTLDQHAFTLLTSLTLTSRSRKQDLWVFTGPADGPQPGESAQSSPAGSSMELKGENNPYAAQTSNEKLAPFSSSSRLSASPAISSPLNPAVAKLQGNTLRKVSPKIGIPQAFKDEADSATNSPVETKQHPFSSSMGSVDMTGIGSGRGKGGERLSRSPDVLYVAGGVSGHGYIQGHRDELNPWNPFSHTVSATQGPPTLPYPAFLQEPSGRRSPPLQDDVPLLSHSRNTSMDNSYGAVPPATPPSYSIGTASPPYLTLQVQSPTPTQTSRPDYFSSGSSPADHSQDSVRRDKDGLPRDAPADMPREPTPPLLPSAVFRDSALSITTGRTSYEIPIHWTGRDPEPGRVSTLAQIKEDNEGDSQRRPTPDFREHPREQHRPRMERASSSPMHTGAWAPRDERRSHDVVISMLPPTIREQPSQELDERAHFTSRAMHKTAGTGSVTRDTSKSPEESSTSVAGTTTSSRRRRSPTRRDTDGWVIVNIDRGDRRDKSSSTGRQTQSVSPTRRTKSPNLGPPTNRPMAHKRSSSDSRVGRSPPPQEGAPMSSMSAAAKAIAIIDAVGAKEKEHEKSSNSGFKKMFSKNRDKGSKG</sequence>
<organism evidence="2 3">
    <name type="scientific">Fomitopsis schrenkii</name>
    <name type="common">Brown rot fungus</name>
    <dbReference type="NCBI Taxonomy" id="2126942"/>
    <lineage>
        <taxon>Eukaryota</taxon>
        <taxon>Fungi</taxon>
        <taxon>Dikarya</taxon>
        <taxon>Basidiomycota</taxon>
        <taxon>Agaricomycotina</taxon>
        <taxon>Agaricomycetes</taxon>
        <taxon>Polyporales</taxon>
        <taxon>Fomitopsis</taxon>
    </lineage>
</organism>
<feature type="compositionally biased region" description="Basic and acidic residues" evidence="1">
    <location>
        <begin position="533"/>
        <end position="555"/>
    </location>
</feature>
<dbReference type="eggNOG" id="ENOG502S445">
    <property type="taxonomic scope" value="Eukaryota"/>
</dbReference>